<dbReference type="EMBL" id="JAWZYT010005712">
    <property type="protein sequence ID" value="KAK4289822.1"/>
    <property type="molecule type" value="Genomic_DNA"/>
</dbReference>
<comment type="caution">
    <text evidence="2">The sequence shown here is derived from an EMBL/GenBank/DDBJ whole genome shotgun (WGS) entry which is preliminary data.</text>
</comment>
<organism evidence="2 3">
    <name type="scientific">Petrolisthes manimaculis</name>
    <dbReference type="NCBI Taxonomy" id="1843537"/>
    <lineage>
        <taxon>Eukaryota</taxon>
        <taxon>Metazoa</taxon>
        <taxon>Ecdysozoa</taxon>
        <taxon>Arthropoda</taxon>
        <taxon>Crustacea</taxon>
        <taxon>Multicrustacea</taxon>
        <taxon>Malacostraca</taxon>
        <taxon>Eumalacostraca</taxon>
        <taxon>Eucarida</taxon>
        <taxon>Decapoda</taxon>
        <taxon>Pleocyemata</taxon>
        <taxon>Anomura</taxon>
        <taxon>Galatheoidea</taxon>
        <taxon>Porcellanidae</taxon>
        <taxon>Petrolisthes</taxon>
    </lineage>
</organism>
<feature type="region of interest" description="Disordered" evidence="1">
    <location>
        <begin position="1"/>
        <end position="71"/>
    </location>
</feature>
<dbReference type="Proteomes" id="UP001292094">
    <property type="component" value="Unassembled WGS sequence"/>
</dbReference>
<evidence type="ECO:0000313" key="2">
    <source>
        <dbReference type="EMBL" id="KAK4289822.1"/>
    </source>
</evidence>
<protein>
    <submittedName>
        <fullName evidence="2">Uncharacterized protein</fullName>
    </submittedName>
</protein>
<name>A0AAE1NIL8_9EUCA</name>
<accession>A0AAE1NIL8</accession>
<gene>
    <name evidence="2" type="ORF">Pmani_037237</name>
</gene>
<dbReference type="AlphaFoldDB" id="A0AAE1NIL8"/>
<reference evidence="2" key="1">
    <citation type="submission" date="2023-11" db="EMBL/GenBank/DDBJ databases">
        <title>Genome assemblies of two species of porcelain crab, Petrolisthes cinctipes and Petrolisthes manimaculis (Anomura: Porcellanidae).</title>
        <authorList>
            <person name="Angst P."/>
        </authorList>
    </citation>
    <scope>NUCLEOTIDE SEQUENCE</scope>
    <source>
        <strain evidence="2">PB745_02</strain>
        <tissue evidence="2">Gill</tissue>
    </source>
</reference>
<keyword evidence="3" id="KW-1185">Reference proteome</keyword>
<sequence length="71" mass="7495">MLPVSFPPISSPRPPASIPIPSHLFPQIPSPPNPTGPSRHPIPDPVCSKSASPTSASLFFPRMSGKKQQNG</sequence>
<proteinExistence type="predicted"/>
<feature type="compositionally biased region" description="Pro residues" evidence="1">
    <location>
        <begin position="1"/>
        <end position="18"/>
    </location>
</feature>
<evidence type="ECO:0000313" key="3">
    <source>
        <dbReference type="Proteomes" id="UP001292094"/>
    </source>
</evidence>
<evidence type="ECO:0000256" key="1">
    <source>
        <dbReference type="SAM" id="MobiDB-lite"/>
    </source>
</evidence>